<dbReference type="RefSeq" id="WP_186907826.1">
    <property type="nucleotide sequence ID" value="NZ_JACOPP010000011.1"/>
</dbReference>
<dbReference type="Pfam" id="PF26079">
    <property type="entry name" value="Baseplate_J_C"/>
    <property type="match status" value="1"/>
</dbReference>
<dbReference type="InterPro" id="IPR006949">
    <property type="entry name" value="Barrel_Baseplate_J-like"/>
</dbReference>
<evidence type="ECO:0000259" key="3">
    <source>
        <dbReference type="Pfam" id="PF26078"/>
    </source>
</evidence>
<dbReference type="PANTHER" id="PTHR37829">
    <property type="entry name" value="PHAGE-LIKE ELEMENT PBSX PROTEIN XKDT"/>
    <property type="match status" value="1"/>
</dbReference>
<reference evidence="5" key="1">
    <citation type="submission" date="2020-08" db="EMBL/GenBank/DDBJ databases">
        <title>Genome public.</title>
        <authorList>
            <person name="Liu C."/>
            <person name="Sun Q."/>
        </authorList>
    </citation>
    <scope>NUCLEOTIDE SEQUENCE</scope>
    <source>
        <strain evidence="5">NSJ-51</strain>
    </source>
</reference>
<dbReference type="InterPro" id="IPR058531">
    <property type="entry name" value="Baseplate_J_M"/>
</dbReference>
<dbReference type="Pfam" id="PF04865">
    <property type="entry name" value="Baseplate_J"/>
    <property type="match status" value="1"/>
</dbReference>
<dbReference type="InterPro" id="IPR052399">
    <property type="entry name" value="Phage_Baseplate_Assmbl_Protein"/>
</dbReference>
<accession>A0A8J6M5N9</accession>
<dbReference type="PANTHER" id="PTHR37829:SF3">
    <property type="entry name" value="PROTEIN JAYE-RELATED"/>
    <property type="match status" value="1"/>
</dbReference>
<evidence type="ECO:0000256" key="1">
    <source>
        <dbReference type="ARBA" id="ARBA00038087"/>
    </source>
</evidence>
<dbReference type="AlphaFoldDB" id="A0A8J6M5N9"/>
<feature type="domain" description="Baseplate J-like C-terminal" evidence="4">
    <location>
        <begin position="262"/>
        <end position="347"/>
    </location>
</feature>
<evidence type="ECO:0000313" key="6">
    <source>
        <dbReference type="Proteomes" id="UP000661435"/>
    </source>
</evidence>
<evidence type="ECO:0000259" key="4">
    <source>
        <dbReference type="Pfam" id="PF26079"/>
    </source>
</evidence>
<dbReference type="InterPro" id="IPR058530">
    <property type="entry name" value="Baseplate_J-like_C"/>
</dbReference>
<proteinExistence type="inferred from homology"/>
<evidence type="ECO:0000259" key="2">
    <source>
        <dbReference type="Pfam" id="PF04865"/>
    </source>
</evidence>
<feature type="domain" description="Baseplate protein J-like barrel" evidence="2">
    <location>
        <begin position="86"/>
        <end position="164"/>
    </location>
</feature>
<dbReference type="EMBL" id="JACOPP010000011">
    <property type="protein sequence ID" value="MBC5733937.1"/>
    <property type="molecule type" value="Genomic_DNA"/>
</dbReference>
<keyword evidence="6" id="KW-1185">Reference proteome</keyword>
<organism evidence="5 6">
    <name type="scientific">Lawsonibacter hominis</name>
    <dbReference type="NCBI Taxonomy" id="2763053"/>
    <lineage>
        <taxon>Bacteria</taxon>
        <taxon>Bacillati</taxon>
        <taxon>Bacillota</taxon>
        <taxon>Clostridia</taxon>
        <taxon>Eubacteriales</taxon>
        <taxon>Oscillospiraceae</taxon>
        <taxon>Lawsonibacter</taxon>
    </lineage>
</organism>
<name>A0A8J6M5N9_9FIRM</name>
<gene>
    <name evidence="5" type="ORF">H8S57_09400</name>
</gene>
<sequence>MFEDITPESIKSGILSRVGSTMEQREGGFLSDMVSPVALELWKCYQAMNALIPIAYVDESSGGYIDLRCAEYGIVRKAGTRARAALTLTGRAGTVIPAGTAFLTGDGLAFGLMEPVTLTGGADPGSVEADAVGRAYNIRAGELTQMVNTISGLESWSNADAEGGTDEETDAALCARLYEHLQKPATSGNTYHYERWAKEVNGVGDAKVTPLWNGPGTVKVLIVGPDKEPVSSEIVTACAAYIDAQRPIGATVTVSSAAGLSIEVSASVTLDGTTTAPAVESAFAERLGEYIRELAFRGYTLLYNRVAFFLLDIDGVVDYTSLSVNGGTGNVSIGAEQVPVLGEVSVT</sequence>
<evidence type="ECO:0000313" key="5">
    <source>
        <dbReference type="EMBL" id="MBC5733937.1"/>
    </source>
</evidence>
<dbReference type="Proteomes" id="UP000661435">
    <property type="component" value="Unassembled WGS sequence"/>
</dbReference>
<comment type="similarity">
    <text evidence="1">Belongs to the Mu gp47/PBSX XkdT family.</text>
</comment>
<dbReference type="Pfam" id="PF26078">
    <property type="entry name" value="Baseplate_J_M"/>
    <property type="match status" value="1"/>
</dbReference>
<feature type="domain" description="Baseplate J-like central" evidence="3">
    <location>
        <begin position="185"/>
        <end position="255"/>
    </location>
</feature>
<comment type="caution">
    <text evidence="5">The sequence shown here is derived from an EMBL/GenBank/DDBJ whole genome shotgun (WGS) entry which is preliminary data.</text>
</comment>
<protein>
    <submittedName>
        <fullName evidence="5">Baseplate J/gp47 family protein</fullName>
    </submittedName>
</protein>